<name>A0A9P1H0E2_9PEZI</name>
<dbReference type="OrthoDB" id="3527261at2759"/>
<organism evidence="2 3">
    <name type="scientific">Parascedosporium putredinis</name>
    <dbReference type="NCBI Taxonomy" id="1442378"/>
    <lineage>
        <taxon>Eukaryota</taxon>
        <taxon>Fungi</taxon>
        <taxon>Dikarya</taxon>
        <taxon>Ascomycota</taxon>
        <taxon>Pezizomycotina</taxon>
        <taxon>Sordariomycetes</taxon>
        <taxon>Hypocreomycetidae</taxon>
        <taxon>Microascales</taxon>
        <taxon>Microascaceae</taxon>
        <taxon>Parascedosporium</taxon>
    </lineage>
</organism>
<evidence type="ECO:0000313" key="3">
    <source>
        <dbReference type="Proteomes" id="UP000838763"/>
    </source>
</evidence>
<dbReference type="EMBL" id="CALLCH030000011">
    <property type="protein sequence ID" value="CAI4214274.1"/>
    <property type="molecule type" value="Genomic_DNA"/>
</dbReference>
<keyword evidence="1" id="KW-0812">Transmembrane</keyword>
<keyword evidence="1" id="KW-0472">Membrane</keyword>
<keyword evidence="1" id="KW-1133">Transmembrane helix</keyword>
<dbReference type="Proteomes" id="UP000838763">
    <property type="component" value="Unassembled WGS sequence"/>
</dbReference>
<sequence>MDPPASYGTVGAKPPVLEAAPSNLTIVFEWVALLPLVLYLASNRIPHDAISDFLQQPPDFLDRASSASERRRVVWDVNWGSKFPCANGAATDIVAAHSLRRVGITRVFGVSPPDKAGSSTLPDTILRPDNRRYQTLHLLDCSSVASGSTSRSTLFSLPGLVQTLNTLVLLILVAALVVAVLFGLYGTTAAIFVCIVFRICRHLISINRPGGYLRNKEGRTPGYMLVALHENASTWYLYRGSRSVIDSLLNKAMIESIDSSLGTAIWLGYLLRVLEILQLVAMTYVAGQKGWDGVALLCLIVAAGVFDLVVYSDNMVATSWFRHEGVAIKAQSFEFSGRTPMIGAIQVLSGSAVTSWMDDILVPSARRDVWLSELGVPTKKQDGALPDRDREWIDLNRELTVRAVDMIRGLESEETTV</sequence>
<evidence type="ECO:0000256" key="1">
    <source>
        <dbReference type="SAM" id="Phobius"/>
    </source>
</evidence>
<accession>A0A9P1H0E2</accession>
<proteinExistence type="predicted"/>
<reference evidence="2" key="1">
    <citation type="submission" date="2022-11" db="EMBL/GenBank/DDBJ databases">
        <authorList>
            <person name="Scott C."/>
            <person name="Bruce N."/>
        </authorList>
    </citation>
    <scope>NUCLEOTIDE SEQUENCE</scope>
</reference>
<protein>
    <submittedName>
        <fullName evidence="2">Uncharacterized protein</fullName>
    </submittedName>
</protein>
<feature type="transmembrane region" description="Helical" evidence="1">
    <location>
        <begin position="269"/>
        <end position="287"/>
    </location>
</feature>
<feature type="transmembrane region" description="Helical" evidence="1">
    <location>
        <begin position="293"/>
        <end position="312"/>
    </location>
</feature>
<gene>
    <name evidence="2" type="ORF">PPNO1_LOCUS4005</name>
</gene>
<keyword evidence="3" id="KW-1185">Reference proteome</keyword>
<comment type="caution">
    <text evidence="2">The sequence shown here is derived from an EMBL/GenBank/DDBJ whole genome shotgun (WGS) entry which is preliminary data.</text>
</comment>
<dbReference type="AlphaFoldDB" id="A0A9P1H0E2"/>
<evidence type="ECO:0000313" key="2">
    <source>
        <dbReference type="EMBL" id="CAI4214274.1"/>
    </source>
</evidence>
<feature type="transmembrane region" description="Helical" evidence="1">
    <location>
        <begin position="182"/>
        <end position="200"/>
    </location>
</feature>